<evidence type="ECO:0000256" key="2">
    <source>
        <dbReference type="ARBA" id="ARBA00023125"/>
    </source>
</evidence>
<evidence type="ECO:0000259" key="4">
    <source>
        <dbReference type="PROSITE" id="PS51071"/>
    </source>
</evidence>
<dbReference type="AlphaFoldDB" id="D3F964"/>
<dbReference type="InterPro" id="IPR001347">
    <property type="entry name" value="SIS_dom"/>
</dbReference>
<dbReference type="GO" id="GO:1901135">
    <property type="term" value="P:carbohydrate derivative metabolic process"/>
    <property type="evidence" value="ECO:0007669"/>
    <property type="project" value="InterPro"/>
</dbReference>
<keyword evidence="3" id="KW-0804">Transcription</keyword>
<dbReference type="InterPro" id="IPR047640">
    <property type="entry name" value="RpiR-like"/>
</dbReference>
<evidence type="ECO:0000313" key="6">
    <source>
        <dbReference type="EMBL" id="ADB53059.1"/>
    </source>
</evidence>
<keyword evidence="7" id="KW-1185">Reference proteome</keyword>
<evidence type="ECO:0000313" key="7">
    <source>
        <dbReference type="Proteomes" id="UP000008229"/>
    </source>
</evidence>
<feature type="domain" description="SIS" evidence="5">
    <location>
        <begin position="122"/>
        <end position="262"/>
    </location>
</feature>
<organism evidence="6 7">
    <name type="scientific">Conexibacter woesei (strain DSM 14684 / CCUG 47730 / CIP 108061 / JCM 11494 / NBRC 100937 / ID131577)</name>
    <dbReference type="NCBI Taxonomy" id="469383"/>
    <lineage>
        <taxon>Bacteria</taxon>
        <taxon>Bacillati</taxon>
        <taxon>Actinomycetota</taxon>
        <taxon>Thermoleophilia</taxon>
        <taxon>Solirubrobacterales</taxon>
        <taxon>Conexibacteraceae</taxon>
        <taxon>Conexibacter</taxon>
    </lineage>
</organism>
<sequence length="280" mass="28223">MTAPRPLLPHLRTRLPLLGGSDRKIAEVVLRQPQDVVFWSVRELADAAGTAKSSVVRFCQGSGLRGFHDLKLILAQETALARESDPLAHDPAGDVLGAVVRAGAETLRDAAATVQRSAFDATAGLLARADAVLVVGGGGSGPLAQDAAQRLRVIGVRAAAPADAPGQHVAAALLSRGDACLAISHRGATAGTLEAVAAAADAGAATAAITSFAGSPLTGLADHVLVAGARAASPRLAALTSRLAHVAVLDALLVAVALRDERRAAAALARADAALAAHRR</sequence>
<dbReference type="Pfam" id="PF01418">
    <property type="entry name" value="HTH_6"/>
    <property type="match status" value="1"/>
</dbReference>
<dbReference type="KEGG" id="cwo:Cwoe_4646"/>
<dbReference type="InterPro" id="IPR046348">
    <property type="entry name" value="SIS_dom_sf"/>
</dbReference>
<gene>
    <name evidence="6" type="ordered locus">Cwoe_4646</name>
</gene>
<dbReference type="SUPFAM" id="SSF53697">
    <property type="entry name" value="SIS domain"/>
    <property type="match status" value="1"/>
</dbReference>
<dbReference type="Proteomes" id="UP000008229">
    <property type="component" value="Chromosome"/>
</dbReference>
<dbReference type="STRING" id="469383.Cwoe_4646"/>
<reference evidence="6 7" key="1">
    <citation type="journal article" date="2010" name="Stand. Genomic Sci.">
        <title>Complete genome sequence of Conexibacter woesei type strain (ID131577).</title>
        <authorList>
            <person name="Pukall R."/>
            <person name="Lapidus A."/>
            <person name="Glavina Del Rio T."/>
            <person name="Copeland A."/>
            <person name="Tice H."/>
            <person name="Cheng J.-F."/>
            <person name="Lucas S."/>
            <person name="Chen F."/>
            <person name="Nolan M."/>
            <person name="Bruce D."/>
            <person name="Goodwin L."/>
            <person name="Pitluck S."/>
            <person name="Mavromatis K."/>
            <person name="Ivanova N."/>
            <person name="Ovchinnikova G."/>
            <person name="Pati A."/>
            <person name="Chen A."/>
            <person name="Palaniappan K."/>
            <person name="Land M."/>
            <person name="Hauser L."/>
            <person name="Chang Y.-J."/>
            <person name="Jeffries C.D."/>
            <person name="Chain P."/>
            <person name="Meincke L."/>
            <person name="Sims D."/>
            <person name="Brettin T."/>
            <person name="Detter J.C."/>
            <person name="Rohde M."/>
            <person name="Goeker M."/>
            <person name="Bristow J."/>
            <person name="Eisen J.A."/>
            <person name="Markowitz V."/>
            <person name="Kyrpides N.C."/>
            <person name="Klenk H.-P."/>
            <person name="Hugenholtz P."/>
        </authorList>
    </citation>
    <scope>NUCLEOTIDE SEQUENCE [LARGE SCALE GENOMIC DNA]</scope>
    <source>
        <strain evidence="7">DSM 14684 / CIP 108061 / JCM 11494 / NBRC 100937 / ID131577</strain>
    </source>
</reference>
<dbReference type="PROSITE" id="PS51071">
    <property type="entry name" value="HTH_RPIR"/>
    <property type="match status" value="1"/>
</dbReference>
<name>D3F964_CONWI</name>
<dbReference type="Pfam" id="PF01380">
    <property type="entry name" value="SIS"/>
    <property type="match status" value="1"/>
</dbReference>
<evidence type="ECO:0000256" key="3">
    <source>
        <dbReference type="ARBA" id="ARBA00023163"/>
    </source>
</evidence>
<dbReference type="RefSeq" id="WP_012936110.1">
    <property type="nucleotide sequence ID" value="NC_013739.1"/>
</dbReference>
<protein>
    <submittedName>
        <fullName evidence="6">Transcriptional regulator, RpiR family</fullName>
    </submittedName>
</protein>
<dbReference type="eggNOG" id="COG1737">
    <property type="taxonomic scope" value="Bacteria"/>
</dbReference>
<dbReference type="PROSITE" id="PS51464">
    <property type="entry name" value="SIS"/>
    <property type="match status" value="1"/>
</dbReference>
<reference evidence="7" key="2">
    <citation type="submission" date="2010-01" db="EMBL/GenBank/DDBJ databases">
        <title>The complete genome of Conexibacter woesei DSM 14684.</title>
        <authorList>
            <consortium name="US DOE Joint Genome Institute (JGI-PGF)"/>
            <person name="Lucas S."/>
            <person name="Copeland A."/>
            <person name="Lapidus A."/>
            <person name="Glavina del Rio T."/>
            <person name="Dalin E."/>
            <person name="Tice H."/>
            <person name="Bruce D."/>
            <person name="Goodwin L."/>
            <person name="Pitluck S."/>
            <person name="Kyrpides N."/>
            <person name="Mavromatis K."/>
            <person name="Ivanova N."/>
            <person name="Mikhailova N."/>
            <person name="Chertkov O."/>
            <person name="Brettin T."/>
            <person name="Detter J.C."/>
            <person name="Han C."/>
            <person name="Larimer F."/>
            <person name="Land M."/>
            <person name="Hauser L."/>
            <person name="Markowitz V."/>
            <person name="Cheng J.-F."/>
            <person name="Hugenholtz P."/>
            <person name="Woyke T."/>
            <person name="Wu D."/>
            <person name="Pukall R."/>
            <person name="Steenblock K."/>
            <person name="Schneider S."/>
            <person name="Klenk H.-P."/>
            <person name="Eisen J.A."/>
        </authorList>
    </citation>
    <scope>NUCLEOTIDE SEQUENCE [LARGE SCALE GENOMIC DNA]</scope>
    <source>
        <strain evidence="7">DSM 14684 / CIP 108061 / JCM 11494 / NBRC 100937 / ID131577</strain>
    </source>
</reference>
<dbReference type="InterPro" id="IPR000281">
    <property type="entry name" value="HTH_RpiR"/>
</dbReference>
<dbReference type="PANTHER" id="PTHR30514:SF1">
    <property type="entry name" value="HTH-TYPE TRANSCRIPTIONAL REGULATOR HEXR-RELATED"/>
    <property type="match status" value="1"/>
</dbReference>
<dbReference type="PANTHER" id="PTHR30514">
    <property type="entry name" value="GLUCOKINASE"/>
    <property type="match status" value="1"/>
</dbReference>
<evidence type="ECO:0000256" key="1">
    <source>
        <dbReference type="ARBA" id="ARBA00023015"/>
    </source>
</evidence>
<dbReference type="GO" id="GO:0097367">
    <property type="term" value="F:carbohydrate derivative binding"/>
    <property type="evidence" value="ECO:0007669"/>
    <property type="project" value="InterPro"/>
</dbReference>
<dbReference type="SUPFAM" id="SSF46689">
    <property type="entry name" value="Homeodomain-like"/>
    <property type="match status" value="1"/>
</dbReference>
<dbReference type="Gene3D" id="3.40.50.10490">
    <property type="entry name" value="Glucose-6-phosphate isomerase like protein, domain 1"/>
    <property type="match status" value="1"/>
</dbReference>
<evidence type="ECO:0000259" key="5">
    <source>
        <dbReference type="PROSITE" id="PS51464"/>
    </source>
</evidence>
<dbReference type="CDD" id="cd05013">
    <property type="entry name" value="SIS_RpiR"/>
    <property type="match status" value="1"/>
</dbReference>
<dbReference type="Gene3D" id="1.10.10.10">
    <property type="entry name" value="Winged helix-like DNA-binding domain superfamily/Winged helix DNA-binding domain"/>
    <property type="match status" value="1"/>
</dbReference>
<dbReference type="GO" id="GO:0003677">
    <property type="term" value="F:DNA binding"/>
    <property type="evidence" value="ECO:0007669"/>
    <property type="project" value="UniProtKB-KW"/>
</dbReference>
<accession>D3F964</accession>
<keyword evidence="2" id="KW-0238">DNA-binding</keyword>
<dbReference type="HOGENOM" id="CLU_055769_0_0_11"/>
<dbReference type="InterPro" id="IPR035472">
    <property type="entry name" value="RpiR-like_SIS"/>
</dbReference>
<dbReference type="OrthoDB" id="370421at2"/>
<dbReference type="InterPro" id="IPR009057">
    <property type="entry name" value="Homeodomain-like_sf"/>
</dbReference>
<feature type="domain" description="HTH rpiR-type" evidence="4">
    <location>
        <begin position="5"/>
        <end position="81"/>
    </location>
</feature>
<dbReference type="GO" id="GO:0003700">
    <property type="term" value="F:DNA-binding transcription factor activity"/>
    <property type="evidence" value="ECO:0007669"/>
    <property type="project" value="InterPro"/>
</dbReference>
<proteinExistence type="predicted"/>
<dbReference type="InterPro" id="IPR036388">
    <property type="entry name" value="WH-like_DNA-bd_sf"/>
</dbReference>
<dbReference type="EMBL" id="CP001854">
    <property type="protein sequence ID" value="ADB53059.1"/>
    <property type="molecule type" value="Genomic_DNA"/>
</dbReference>
<keyword evidence="1" id="KW-0805">Transcription regulation</keyword>